<feature type="transmembrane region" description="Helical" evidence="2">
    <location>
        <begin position="305"/>
        <end position="322"/>
    </location>
</feature>
<reference evidence="3" key="1">
    <citation type="submission" date="2022-09" db="EMBL/GenBank/DDBJ databases">
        <authorList>
            <person name="Yuan C."/>
            <person name="Ke Z."/>
        </authorList>
    </citation>
    <scope>NUCLEOTIDE SEQUENCE</scope>
    <source>
        <strain evidence="3">LB-8</strain>
    </source>
</reference>
<reference evidence="3" key="2">
    <citation type="submission" date="2023-04" db="EMBL/GenBank/DDBJ databases">
        <title>Paracnuella aquatica gen. nov., sp. nov., a member of the family Chitinophagaceae isolated from a hot spring.</title>
        <authorList>
            <person name="Wang C."/>
        </authorList>
    </citation>
    <scope>NUCLEOTIDE SEQUENCE</scope>
    <source>
        <strain evidence="3">LB-8</strain>
    </source>
</reference>
<protein>
    <submittedName>
        <fullName evidence="3">Uncharacterized protein</fullName>
    </submittedName>
</protein>
<comment type="caution">
    <text evidence="3">The sequence shown here is derived from an EMBL/GenBank/DDBJ whole genome shotgun (WGS) entry which is preliminary data.</text>
</comment>
<feature type="transmembrane region" description="Helical" evidence="2">
    <location>
        <begin position="252"/>
        <end position="272"/>
    </location>
</feature>
<feature type="region of interest" description="Disordered" evidence="1">
    <location>
        <begin position="359"/>
        <end position="383"/>
    </location>
</feature>
<dbReference type="Proteomes" id="UP001155483">
    <property type="component" value="Unassembled WGS sequence"/>
</dbReference>
<feature type="transmembrane region" description="Helical" evidence="2">
    <location>
        <begin position="81"/>
        <end position="101"/>
    </location>
</feature>
<feature type="transmembrane region" description="Helical" evidence="2">
    <location>
        <begin position="207"/>
        <end position="232"/>
    </location>
</feature>
<feature type="transmembrane region" description="Helical" evidence="2">
    <location>
        <begin position="279"/>
        <end position="299"/>
    </location>
</feature>
<proteinExistence type="predicted"/>
<evidence type="ECO:0000313" key="3">
    <source>
        <dbReference type="EMBL" id="MCU7550674.1"/>
    </source>
</evidence>
<accession>A0A9X3BGC2</accession>
<keyword evidence="2" id="KW-0472">Membrane</keyword>
<dbReference type="RefSeq" id="WP_279298113.1">
    <property type="nucleotide sequence ID" value="NZ_JAOTIF010000014.1"/>
</dbReference>
<feature type="transmembrane region" description="Helical" evidence="2">
    <location>
        <begin position="48"/>
        <end position="74"/>
    </location>
</feature>
<keyword evidence="2" id="KW-0812">Transmembrane</keyword>
<name>A0A9X3BGC2_9BACT</name>
<feature type="transmembrane region" description="Helical" evidence="2">
    <location>
        <begin position="181"/>
        <end position="200"/>
    </location>
</feature>
<sequence>MIAYNKTWLANLEVHHQLDEAYRYQCISKEELENSKNQYPVGFYIPNFFVRIGLFLLTLVIVLCSFGFFALLFINNSGEKGFGVLLIFSGFAAYTALELLIRKKYHYRSGADDALLWMSGLLMVAGLNLLLDIPALGNAVIIFLLSFYLMLRFVDALMSAIAVLSMAGILFYTYIELGSFAKVTMPFLLMAFFAFVYVFTKRKTSLYYANCLLSSRIVALVCFYLSGNYFIVRETGNELLGLGLAPGASLPLGWLFWLLTISTPLVYIFMGIQKKDSVLLRVGLLLVAATVVTICYYYQVLSLEAIMCMSGMMLIAIAYAFIRYLRLPRNGYTCQELNEPSLMDKLQVESIIVTQTFGQPAQETSHTKFGGGTGGGGGASGDF</sequence>
<organism evidence="3 4">
    <name type="scientific">Paraflavisolibacter caeni</name>
    <dbReference type="NCBI Taxonomy" id="2982496"/>
    <lineage>
        <taxon>Bacteria</taxon>
        <taxon>Pseudomonadati</taxon>
        <taxon>Bacteroidota</taxon>
        <taxon>Chitinophagia</taxon>
        <taxon>Chitinophagales</taxon>
        <taxon>Chitinophagaceae</taxon>
        <taxon>Paraflavisolibacter</taxon>
    </lineage>
</organism>
<feature type="transmembrane region" description="Helical" evidence="2">
    <location>
        <begin position="121"/>
        <end position="149"/>
    </location>
</feature>
<feature type="compositionally biased region" description="Gly residues" evidence="1">
    <location>
        <begin position="369"/>
        <end position="383"/>
    </location>
</feature>
<evidence type="ECO:0000313" key="4">
    <source>
        <dbReference type="Proteomes" id="UP001155483"/>
    </source>
</evidence>
<keyword evidence="2" id="KW-1133">Transmembrane helix</keyword>
<keyword evidence="4" id="KW-1185">Reference proteome</keyword>
<feature type="transmembrane region" description="Helical" evidence="2">
    <location>
        <begin position="156"/>
        <end position="175"/>
    </location>
</feature>
<gene>
    <name evidence="3" type="ORF">OCK74_16260</name>
</gene>
<dbReference type="EMBL" id="JAOTIF010000014">
    <property type="protein sequence ID" value="MCU7550674.1"/>
    <property type="molecule type" value="Genomic_DNA"/>
</dbReference>
<evidence type="ECO:0000256" key="2">
    <source>
        <dbReference type="SAM" id="Phobius"/>
    </source>
</evidence>
<evidence type="ECO:0000256" key="1">
    <source>
        <dbReference type="SAM" id="MobiDB-lite"/>
    </source>
</evidence>
<dbReference type="AlphaFoldDB" id="A0A9X3BGC2"/>